<reference evidence="15" key="1">
    <citation type="journal article" date="2017" name="Parasit. Vectors">
        <title>Sialotranscriptomics of Rhipicephalus zambeziensis reveals intricate expression profiles of secretory proteins and suggests tight temporal transcriptional regulation during blood-feeding.</title>
        <authorList>
            <person name="de Castro M.H."/>
            <person name="de Klerk D."/>
            <person name="Pienaar R."/>
            <person name="Rees D.J.G."/>
            <person name="Mans B.J."/>
        </authorList>
    </citation>
    <scope>NUCLEOTIDE SEQUENCE</scope>
    <source>
        <tissue evidence="15">Salivary glands</tissue>
    </source>
</reference>
<dbReference type="PANTHER" id="PTHR48438">
    <property type="entry name" value="ALPHA-(1,3)-FUCOSYLTRANSFERASE C-RELATED"/>
    <property type="match status" value="1"/>
</dbReference>
<protein>
    <recommendedName>
        <fullName evidence="12">Fucosyltransferase</fullName>
        <ecNumber evidence="12">2.4.1.-</ecNumber>
    </recommendedName>
</protein>
<feature type="transmembrane region" description="Helical" evidence="12">
    <location>
        <begin position="6"/>
        <end position="27"/>
    </location>
</feature>
<proteinExistence type="inferred from homology"/>
<keyword evidence="10 12" id="KW-0472">Membrane</keyword>
<dbReference type="InterPro" id="IPR055270">
    <property type="entry name" value="Glyco_tran_10_C"/>
</dbReference>
<dbReference type="InterPro" id="IPR031481">
    <property type="entry name" value="Glyco_tran_10_N"/>
</dbReference>
<dbReference type="UniPathway" id="UPA00378"/>
<evidence type="ECO:0000256" key="12">
    <source>
        <dbReference type="RuleBase" id="RU003832"/>
    </source>
</evidence>
<dbReference type="Pfam" id="PF00852">
    <property type="entry name" value="Glyco_transf_10"/>
    <property type="match status" value="1"/>
</dbReference>
<name>A0A224YN01_9ACAR</name>
<dbReference type="InterPro" id="IPR038577">
    <property type="entry name" value="GT10-like_C_sf"/>
</dbReference>
<dbReference type="GO" id="GO:0008417">
    <property type="term" value="F:fucosyltransferase activity"/>
    <property type="evidence" value="ECO:0007669"/>
    <property type="project" value="InterPro"/>
</dbReference>
<evidence type="ECO:0000256" key="11">
    <source>
        <dbReference type="ARBA" id="ARBA00023180"/>
    </source>
</evidence>
<dbReference type="SUPFAM" id="SSF53756">
    <property type="entry name" value="UDP-Glycosyltransferase/glycogen phosphorylase"/>
    <property type="match status" value="1"/>
</dbReference>
<accession>A0A224YN01</accession>
<evidence type="ECO:0000256" key="3">
    <source>
        <dbReference type="ARBA" id="ARBA00008919"/>
    </source>
</evidence>
<comment type="pathway">
    <text evidence="2">Protein modification; protein glycosylation.</text>
</comment>
<dbReference type="Gene3D" id="3.40.50.11660">
    <property type="entry name" value="Glycosyl transferase family 10, C-terminal domain"/>
    <property type="match status" value="1"/>
</dbReference>
<evidence type="ECO:0000256" key="4">
    <source>
        <dbReference type="ARBA" id="ARBA00022676"/>
    </source>
</evidence>
<keyword evidence="4 12" id="KW-0328">Glycosyltransferase</keyword>
<keyword evidence="7" id="KW-0735">Signal-anchor</keyword>
<evidence type="ECO:0000256" key="9">
    <source>
        <dbReference type="ARBA" id="ARBA00023034"/>
    </source>
</evidence>
<comment type="subcellular location">
    <subcellularLocation>
        <location evidence="1 12">Golgi apparatus</location>
        <location evidence="1 12">Golgi stack membrane</location>
        <topology evidence="1 12">Single-pass type II membrane protein</topology>
    </subcellularLocation>
</comment>
<evidence type="ECO:0000256" key="7">
    <source>
        <dbReference type="ARBA" id="ARBA00022968"/>
    </source>
</evidence>
<evidence type="ECO:0000259" key="14">
    <source>
        <dbReference type="Pfam" id="PF17039"/>
    </source>
</evidence>
<feature type="domain" description="Fucosyltransferase N-terminal" evidence="14">
    <location>
        <begin position="98"/>
        <end position="207"/>
    </location>
</feature>
<evidence type="ECO:0000256" key="10">
    <source>
        <dbReference type="ARBA" id="ARBA00023136"/>
    </source>
</evidence>
<keyword evidence="9 12" id="KW-0333">Golgi apparatus</keyword>
<evidence type="ECO:0000256" key="6">
    <source>
        <dbReference type="ARBA" id="ARBA00022692"/>
    </source>
</evidence>
<dbReference type="PANTHER" id="PTHR48438:SF1">
    <property type="entry name" value="ALPHA-(1,3)-FUCOSYLTRANSFERASE C-RELATED"/>
    <property type="match status" value="1"/>
</dbReference>
<evidence type="ECO:0000256" key="5">
    <source>
        <dbReference type="ARBA" id="ARBA00022679"/>
    </source>
</evidence>
<keyword evidence="8 12" id="KW-1133">Transmembrane helix</keyword>
<dbReference type="EMBL" id="GFPF01007852">
    <property type="protein sequence ID" value="MAA18998.1"/>
    <property type="molecule type" value="Transcribed_RNA"/>
</dbReference>
<feature type="domain" description="Fucosyltransferase C-terminal" evidence="13">
    <location>
        <begin position="229"/>
        <end position="405"/>
    </location>
</feature>
<dbReference type="AlphaFoldDB" id="A0A224YN01"/>
<evidence type="ECO:0000256" key="1">
    <source>
        <dbReference type="ARBA" id="ARBA00004447"/>
    </source>
</evidence>
<organism evidence="15">
    <name type="scientific">Rhipicephalus zambeziensis</name>
    <dbReference type="NCBI Taxonomy" id="60191"/>
    <lineage>
        <taxon>Eukaryota</taxon>
        <taxon>Metazoa</taxon>
        <taxon>Ecdysozoa</taxon>
        <taxon>Arthropoda</taxon>
        <taxon>Chelicerata</taxon>
        <taxon>Arachnida</taxon>
        <taxon>Acari</taxon>
        <taxon>Parasitiformes</taxon>
        <taxon>Ixodida</taxon>
        <taxon>Ixodoidea</taxon>
        <taxon>Ixodidae</taxon>
        <taxon>Rhipicephalinae</taxon>
        <taxon>Rhipicephalus</taxon>
        <taxon>Rhipicephalus</taxon>
    </lineage>
</organism>
<evidence type="ECO:0000313" key="15">
    <source>
        <dbReference type="EMBL" id="MAA18998.1"/>
    </source>
</evidence>
<dbReference type="EC" id="2.4.1.-" evidence="12"/>
<dbReference type="GO" id="GO:0032580">
    <property type="term" value="C:Golgi cisterna membrane"/>
    <property type="evidence" value="ECO:0007669"/>
    <property type="project" value="UniProtKB-SubCell"/>
</dbReference>
<dbReference type="InterPro" id="IPR001503">
    <property type="entry name" value="Glyco_trans_10"/>
</dbReference>
<keyword evidence="11" id="KW-0325">Glycoprotein</keyword>
<evidence type="ECO:0000259" key="13">
    <source>
        <dbReference type="Pfam" id="PF00852"/>
    </source>
</evidence>
<evidence type="ECO:0000256" key="2">
    <source>
        <dbReference type="ARBA" id="ARBA00004922"/>
    </source>
</evidence>
<comment type="similarity">
    <text evidence="3 12">Belongs to the glycosyltransferase 10 family.</text>
</comment>
<dbReference type="FunFam" id="3.40.50.11660:FF:000006">
    <property type="entry name" value="Alpha-(1,3)-fucosyltransferase C"/>
    <property type="match status" value="1"/>
</dbReference>
<evidence type="ECO:0000256" key="8">
    <source>
        <dbReference type="ARBA" id="ARBA00022989"/>
    </source>
</evidence>
<keyword evidence="6 12" id="KW-0812">Transmembrane</keyword>
<keyword evidence="5 12" id="KW-0808">Transferase</keyword>
<dbReference type="Pfam" id="PF17039">
    <property type="entry name" value="Glyco_tran_10_N"/>
    <property type="match status" value="1"/>
</dbReference>
<sequence length="424" mass="49990">MRRPGITTVVSIIVTALVTYYSSWVYYNKYRHESAKVFQSTLKEGLPQKVGQKHEDTATTTIATAATIITTTTNTLAKENAWTPFHYRRMNDGKPDLPRILFWTQIYGWWFSGLTEEGVAELEYKGCPDRCYIANHRSMLNISDAVVFYGHDLDPEQMPEERAPFQKWVYWSLEPPWHTPVALLRGLNNTINWTMTYRLDSDILDNYVTMTKLMPAKQPYSKQSLERIWKRKFKMAAWAVSSCETSGKREHYVQELRKYIDVDVYGNCGENHCSRKMETACYKMFARDYFFYLSFENCICRDYVTEKLFKPLRHDIIPVVYGGANYSDAAPPGSYIDVLSFESPMHLARHLKKVATDYNLYKRYFEWKGKYEIKPFTYYNFCALCQKLHSADFKKSSVIPDMHHWWNTTSYCRSWNKDTHKFEF</sequence>